<evidence type="ECO:0000313" key="1">
    <source>
        <dbReference type="EMBL" id="KAI0055745.1"/>
    </source>
</evidence>
<proteinExistence type="predicted"/>
<organism evidence="1 2">
    <name type="scientific">Artomyces pyxidatus</name>
    <dbReference type="NCBI Taxonomy" id="48021"/>
    <lineage>
        <taxon>Eukaryota</taxon>
        <taxon>Fungi</taxon>
        <taxon>Dikarya</taxon>
        <taxon>Basidiomycota</taxon>
        <taxon>Agaricomycotina</taxon>
        <taxon>Agaricomycetes</taxon>
        <taxon>Russulales</taxon>
        <taxon>Auriscalpiaceae</taxon>
        <taxon>Artomyces</taxon>
    </lineage>
</organism>
<protein>
    <submittedName>
        <fullName evidence="1">NAD(P)-binding protein</fullName>
    </submittedName>
</protein>
<reference evidence="1" key="1">
    <citation type="submission" date="2021-03" db="EMBL/GenBank/DDBJ databases">
        <authorList>
            <consortium name="DOE Joint Genome Institute"/>
            <person name="Ahrendt S."/>
            <person name="Looney B.P."/>
            <person name="Miyauchi S."/>
            <person name="Morin E."/>
            <person name="Drula E."/>
            <person name="Courty P.E."/>
            <person name="Chicoki N."/>
            <person name="Fauchery L."/>
            <person name="Kohler A."/>
            <person name="Kuo A."/>
            <person name="Labutti K."/>
            <person name="Pangilinan J."/>
            <person name="Lipzen A."/>
            <person name="Riley R."/>
            <person name="Andreopoulos W."/>
            <person name="He G."/>
            <person name="Johnson J."/>
            <person name="Barry K.W."/>
            <person name="Grigoriev I.V."/>
            <person name="Nagy L."/>
            <person name="Hibbett D."/>
            <person name="Henrissat B."/>
            <person name="Matheny P.B."/>
            <person name="Labbe J."/>
            <person name="Martin F."/>
        </authorList>
    </citation>
    <scope>NUCLEOTIDE SEQUENCE</scope>
    <source>
        <strain evidence="1">HHB10654</strain>
    </source>
</reference>
<dbReference type="Proteomes" id="UP000814140">
    <property type="component" value="Unassembled WGS sequence"/>
</dbReference>
<dbReference type="EMBL" id="MU277280">
    <property type="protein sequence ID" value="KAI0055745.1"/>
    <property type="molecule type" value="Genomic_DNA"/>
</dbReference>
<comment type="caution">
    <text evidence="1">The sequence shown here is derived from an EMBL/GenBank/DDBJ whole genome shotgun (WGS) entry which is preliminary data.</text>
</comment>
<accession>A0ACB8SH35</accession>
<name>A0ACB8SH35_9AGAM</name>
<gene>
    <name evidence="1" type="ORF">BV25DRAFT_1815172</name>
</gene>
<evidence type="ECO:0000313" key="2">
    <source>
        <dbReference type="Proteomes" id="UP000814140"/>
    </source>
</evidence>
<sequence length="286" mass="30076">MQAAPINIDTLFSLKGRVALVTGGGSGIGAYIAHGLVLAGCTRVYITGRRLNSLKETAKFNSAIIPIQGDVSTRGGCVELTRAFVEQETARGVPELAVQLDILVNNAGVMTNDGTWKDGASAEEVSQALLKASDEDWAKGFAINASSIQWLSAALLPHLVRASKNNNGFKEGRGVVINNTSVSALYVSRDAQGHIYSATKAAAESVTQNLASKFTKLGVRVNSFAPANVPSEINDVNNPESFISKLRDVVPIGRVGNEEDMVGAVVYLASRAGSFVSGVVIKVSND</sequence>
<keyword evidence="2" id="KW-1185">Reference proteome</keyword>
<reference evidence="1" key="2">
    <citation type="journal article" date="2022" name="New Phytol.">
        <title>Evolutionary transition to the ectomycorrhizal habit in the genomes of a hyperdiverse lineage of mushroom-forming fungi.</title>
        <authorList>
            <person name="Looney B."/>
            <person name="Miyauchi S."/>
            <person name="Morin E."/>
            <person name="Drula E."/>
            <person name="Courty P.E."/>
            <person name="Kohler A."/>
            <person name="Kuo A."/>
            <person name="LaButti K."/>
            <person name="Pangilinan J."/>
            <person name="Lipzen A."/>
            <person name="Riley R."/>
            <person name="Andreopoulos W."/>
            <person name="He G."/>
            <person name="Johnson J."/>
            <person name="Nolan M."/>
            <person name="Tritt A."/>
            <person name="Barry K.W."/>
            <person name="Grigoriev I.V."/>
            <person name="Nagy L.G."/>
            <person name="Hibbett D."/>
            <person name="Henrissat B."/>
            <person name="Matheny P.B."/>
            <person name="Labbe J."/>
            <person name="Martin F.M."/>
        </authorList>
    </citation>
    <scope>NUCLEOTIDE SEQUENCE</scope>
    <source>
        <strain evidence="1">HHB10654</strain>
    </source>
</reference>